<feature type="domain" description="Ig-like" evidence="2">
    <location>
        <begin position="223"/>
        <end position="307"/>
    </location>
</feature>
<comment type="caution">
    <text evidence="3">The sequence shown here is derived from an EMBL/GenBank/DDBJ whole genome shotgun (WGS) entry which is preliminary data.</text>
</comment>
<dbReference type="InterPro" id="IPR003599">
    <property type="entry name" value="Ig_sub"/>
</dbReference>
<dbReference type="InterPro" id="IPR013098">
    <property type="entry name" value="Ig_I-set"/>
</dbReference>
<feature type="signal peptide" evidence="1">
    <location>
        <begin position="1"/>
        <end position="34"/>
    </location>
</feature>
<evidence type="ECO:0000313" key="4">
    <source>
        <dbReference type="Proteomes" id="UP001159405"/>
    </source>
</evidence>
<dbReference type="InterPro" id="IPR013783">
    <property type="entry name" value="Ig-like_fold"/>
</dbReference>
<gene>
    <name evidence="3" type="ORF">PLOB_00049904</name>
</gene>
<keyword evidence="4" id="KW-1185">Reference proteome</keyword>
<evidence type="ECO:0000259" key="2">
    <source>
        <dbReference type="PROSITE" id="PS50835"/>
    </source>
</evidence>
<dbReference type="CDD" id="cd00096">
    <property type="entry name" value="Ig"/>
    <property type="match status" value="2"/>
</dbReference>
<dbReference type="EMBL" id="CALNXK010000098">
    <property type="protein sequence ID" value="CAH3154127.1"/>
    <property type="molecule type" value="Genomic_DNA"/>
</dbReference>
<name>A0ABN8Q408_9CNID</name>
<dbReference type="Gene3D" id="2.60.40.10">
    <property type="entry name" value="Immunoglobulins"/>
    <property type="match status" value="2"/>
</dbReference>
<organism evidence="3 4">
    <name type="scientific">Porites lobata</name>
    <dbReference type="NCBI Taxonomy" id="104759"/>
    <lineage>
        <taxon>Eukaryota</taxon>
        <taxon>Metazoa</taxon>
        <taxon>Cnidaria</taxon>
        <taxon>Anthozoa</taxon>
        <taxon>Hexacorallia</taxon>
        <taxon>Scleractinia</taxon>
        <taxon>Fungiina</taxon>
        <taxon>Poritidae</taxon>
        <taxon>Porites</taxon>
    </lineage>
</organism>
<accession>A0ABN8Q408</accession>
<protein>
    <recommendedName>
        <fullName evidence="2">Ig-like domain-containing protein</fullName>
    </recommendedName>
</protein>
<dbReference type="SMART" id="SM00409">
    <property type="entry name" value="IG"/>
    <property type="match status" value="2"/>
</dbReference>
<feature type="chain" id="PRO_5045390929" description="Ig-like domain-containing protein" evidence="1">
    <location>
        <begin position="35"/>
        <end position="334"/>
    </location>
</feature>
<dbReference type="Proteomes" id="UP001159405">
    <property type="component" value="Unassembled WGS sequence"/>
</dbReference>
<evidence type="ECO:0000256" key="1">
    <source>
        <dbReference type="SAM" id="SignalP"/>
    </source>
</evidence>
<dbReference type="SUPFAM" id="SSF48726">
    <property type="entry name" value="Immunoglobulin"/>
    <property type="match status" value="2"/>
</dbReference>
<sequence>MKRQAFLGRHFQFCSMKFMLFFFLSSLVIQDVLPASIKSCELRASCSSECQDSTQKTVTVNPSSNATVGCSIMNKGSTQDLTWEQVRRKIHGSNNVYDLVLQQQQNPHCSCTQITLARPVQRVFKPSSPVWFNEKIKLNCTFKGWPLWINPHGNKIKSGSDGFEIYEELIGDDTLSSVLKNPHMQEKQRGEYWCTAENSIDGWSSKLSKVTDLIYECPWPINPKVSSSEVTADASSNKSFKCMIYVDPDYCADVLELQWRFNDSSAPIKSGKKYKIQEKNTNSKCKKEFTLTINDVTVEDKGNYSCQSICYEETTFAVFELKVKGAEEISINAV</sequence>
<evidence type="ECO:0000313" key="3">
    <source>
        <dbReference type="EMBL" id="CAH3154127.1"/>
    </source>
</evidence>
<dbReference type="InterPro" id="IPR007110">
    <property type="entry name" value="Ig-like_dom"/>
</dbReference>
<dbReference type="Pfam" id="PF07679">
    <property type="entry name" value="I-set"/>
    <property type="match status" value="1"/>
</dbReference>
<dbReference type="PROSITE" id="PS50835">
    <property type="entry name" value="IG_LIKE"/>
    <property type="match status" value="1"/>
</dbReference>
<dbReference type="InterPro" id="IPR036179">
    <property type="entry name" value="Ig-like_dom_sf"/>
</dbReference>
<keyword evidence="1" id="KW-0732">Signal</keyword>
<reference evidence="3 4" key="1">
    <citation type="submission" date="2022-05" db="EMBL/GenBank/DDBJ databases">
        <authorList>
            <consortium name="Genoscope - CEA"/>
            <person name="William W."/>
        </authorList>
    </citation>
    <scope>NUCLEOTIDE SEQUENCE [LARGE SCALE GENOMIC DNA]</scope>
</reference>
<proteinExistence type="predicted"/>